<proteinExistence type="predicted"/>
<evidence type="ECO:0000256" key="1">
    <source>
        <dbReference type="SAM" id="Phobius"/>
    </source>
</evidence>
<name>A0ABU5ZNL2_9BACL</name>
<feature type="transmembrane region" description="Helical" evidence="1">
    <location>
        <begin position="67"/>
        <end position="89"/>
    </location>
</feature>
<keyword evidence="1" id="KW-1133">Transmembrane helix</keyword>
<sequence>MTKLFQPQITDRWPIPYYIFYIRNAKGNETEPDKYLAIIVNWMFFQTFGQNNNVFQNEGGKTKIKKILLRNIFVFTIGAALLLPGLAFANGQHVTEQRADDDRYEIEGCTKDVKWTVEQKKKFDRD</sequence>
<gene>
    <name evidence="2" type="ORF">VF724_20925</name>
</gene>
<dbReference type="Proteomes" id="UP001310386">
    <property type="component" value="Unassembled WGS sequence"/>
</dbReference>
<organism evidence="2 3">
    <name type="scientific">Ferviditalea candida</name>
    <dbReference type="NCBI Taxonomy" id="3108399"/>
    <lineage>
        <taxon>Bacteria</taxon>
        <taxon>Bacillati</taxon>
        <taxon>Bacillota</taxon>
        <taxon>Bacilli</taxon>
        <taxon>Bacillales</taxon>
        <taxon>Paenibacillaceae</taxon>
        <taxon>Ferviditalea</taxon>
    </lineage>
</organism>
<dbReference type="EMBL" id="JAYJLD010000085">
    <property type="protein sequence ID" value="MEB3104078.1"/>
    <property type="molecule type" value="Genomic_DNA"/>
</dbReference>
<protein>
    <submittedName>
        <fullName evidence="2">Uncharacterized protein</fullName>
    </submittedName>
</protein>
<dbReference type="RefSeq" id="WP_371756204.1">
    <property type="nucleotide sequence ID" value="NZ_JAYJLD010000085.1"/>
</dbReference>
<comment type="caution">
    <text evidence="2">The sequence shown here is derived from an EMBL/GenBank/DDBJ whole genome shotgun (WGS) entry which is preliminary data.</text>
</comment>
<accession>A0ABU5ZNL2</accession>
<evidence type="ECO:0000313" key="2">
    <source>
        <dbReference type="EMBL" id="MEB3104078.1"/>
    </source>
</evidence>
<reference evidence="2" key="1">
    <citation type="submission" date="2023-12" db="EMBL/GenBank/DDBJ databases">
        <title>Fervidustalea candida gen. nov., sp. nov., a novel member of the family Paenibacillaceae isolated from a geothermal area.</title>
        <authorList>
            <person name="Li W.-J."/>
            <person name="Jiao J.-Y."/>
            <person name="Chen Y."/>
        </authorList>
    </citation>
    <scope>NUCLEOTIDE SEQUENCE</scope>
    <source>
        <strain evidence="2">SYSU GA230002</strain>
    </source>
</reference>
<evidence type="ECO:0000313" key="3">
    <source>
        <dbReference type="Proteomes" id="UP001310386"/>
    </source>
</evidence>
<keyword evidence="3" id="KW-1185">Reference proteome</keyword>
<keyword evidence="1" id="KW-0472">Membrane</keyword>
<keyword evidence="1" id="KW-0812">Transmembrane</keyword>